<dbReference type="RefSeq" id="WP_073076365.1">
    <property type="nucleotide sequence ID" value="NZ_FQXV01000002.1"/>
</dbReference>
<evidence type="ECO:0000256" key="1">
    <source>
        <dbReference type="SAM" id="Phobius"/>
    </source>
</evidence>
<feature type="transmembrane region" description="Helical" evidence="1">
    <location>
        <begin position="123"/>
        <end position="144"/>
    </location>
</feature>
<sequence length="396" mass="45011">MGSERLYRRLSPVQLYDISGLETWLADMAEKGYFFYEFGWLFWQFTKGAPKTVRYRLEPAGKDDDYPDVEQRQLYMERGWHYIATIRKLYHVFMAEDAAAPELHTDPRIQSYTLNNLNRQMKAFMILFAVIFTLIAGTIVRTAARGSFVSDYILNANAFVFPFLVLWLLLGGLQIVYAARMIKLKKRLRAGIPFEHHKSYKHGMAARIMELTLCCVLVAVWIANLTVDSGLSLNSGRFDDIKPLSELSADIPVLRLSEIEQSADFGADYGSIVSLVGDTYWRGYTLLVPVQYSISQHGGIKDGGNVNMTTYYYRPAFDFLTKPLFDELVKMYCGMNGANKNYEVLDPEALEGAVYAQNLDGQQLVAYKGNQIFVAWYQGDEDLTEKLPLIAEILGG</sequence>
<dbReference type="InterPro" id="IPR021359">
    <property type="entry name" value="DUF2812"/>
</dbReference>
<organism evidence="2 3">
    <name type="scientific">Sporobacter termitidis DSM 10068</name>
    <dbReference type="NCBI Taxonomy" id="1123282"/>
    <lineage>
        <taxon>Bacteria</taxon>
        <taxon>Bacillati</taxon>
        <taxon>Bacillota</taxon>
        <taxon>Clostridia</taxon>
        <taxon>Eubacteriales</taxon>
        <taxon>Oscillospiraceae</taxon>
        <taxon>Sporobacter</taxon>
    </lineage>
</organism>
<dbReference type="Pfam" id="PF11193">
    <property type="entry name" value="DUF2812"/>
    <property type="match status" value="1"/>
</dbReference>
<keyword evidence="1" id="KW-1133">Transmembrane helix</keyword>
<reference evidence="2 3" key="1">
    <citation type="submission" date="2016-11" db="EMBL/GenBank/DDBJ databases">
        <authorList>
            <person name="Jaros S."/>
            <person name="Januszkiewicz K."/>
            <person name="Wedrychowicz H."/>
        </authorList>
    </citation>
    <scope>NUCLEOTIDE SEQUENCE [LARGE SCALE GENOMIC DNA]</scope>
    <source>
        <strain evidence="2 3">DSM 10068</strain>
    </source>
</reference>
<accession>A0A1M5VFT9</accession>
<keyword evidence="3" id="KW-1185">Reference proteome</keyword>
<name>A0A1M5VFT9_9FIRM</name>
<dbReference type="STRING" id="1123282.SAMN02745823_00795"/>
<evidence type="ECO:0008006" key="4">
    <source>
        <dbReference type="Google" id="ProtNLM"/>
    </source>
</evidence>
<dbReference type="Proteomes" id="UP000183995">
    <property type="component" value="Unassembled WGS sequence"/>
</dbReference>
<proteinExistence type="predicted"/>
<feature type="transmembrane region" description="Helical" evidence="1">
    <location>
        <begin position="156"/>
        <end position="179"/>
    </location>
</feature>
<dbReference type="AlphaFoldDB" id="A0A1M5VFT9"/>
<keyword evidence="1" id="KW-0812">Transmembrane</keyword>
<evidence type="ECO:0000313" key="2">
    <source>
        <dbReference type="EMBL" id="SHH73783.1"/>
    </source>
</evidence>
<evidence type="ECO:0000313" key="3">
    <source>
        <dbReference type="Proteomes" id="UP000183995"/>
    </source>
</evidence>
<gene>
    <name evidence="2" type="ORF">SAMN02745823_00795</name>
</gene>
<keyword evidence="1" id="KW-0472">Membrane</keyword>
<dbReference type="OrthoDB" id="8230517at2"/>
<dbReference type="EMBL" id="FQXV01000002">
    <property type="protein sequence ID" value="SHH73783.1"/>
    <property type="molecule type" value="Genomic_DNA"/>
</dbReference>
<protein>
    <recommendedName>
        <fullName evidence="4">DUF2812 domain-containing protein</fullName>
    </recommendedName>
</protein>
<feature type="transmembrane region" description="Helical" evidence="1">
    <location>
        <begin position="208"/>
        <end position="227"/>
    </location>
</feature>